<keyword evidence="3 6" id="KW-0812">Transmembrane</keyword>
<organism evidence="7 8">
    <name type="scientific">Pleurostoma richardsiae</name>
    <dbReference type="NCBI Taxonomy" id="41990"/>
    <lineage>
        <taxon>Eukaryota</taxon>
        <taxon>Fungi</taxon>
        <taxon>Dikarya</taxon>
        <taxon>Ascomycota</taxon>
        <taxon>Pezizomycotina</taxon>
        <taxon>Sordariomycetes</taxon>
        <taxon>Sordariomycetidae</taxon>
        <taxon>Calosphaeriales</taxon>
        <taxon>Pleurostomataceae</taxon>
        <taxon>Pleurostoma</taxon>
    </lineage>
</organism>
<evidence type="ECO:0000256" key="5">
    <source>
        <dbReference type="ARBA" id="ARBA00023136"/>
    </source>
</evidence>
<evidence type="ECO:0000256" key="1">
    <source>
        <dbReference type="ARBA" id="ARBA00004141"/>
    </source>
</evidence>
<evidence type="ECO:0000256" key="3">
    <source>
        <dbReference type="ARBA" id="ARBA00022692"/>
    </source>
</evidence>
<dbReference type="Proteomes" id="UP001174694">
    <property type="component" value="Unassembled WGS sequence"/>
</dbReference>
<feature type="transmembrane region" description="Helical" evidence="6">
    <location>
        <begin position="299"/>
        <end position="317"/>
    </location>
</feature>
<dbReference type="Pfam" id="PF07690">
    <property type="entry name" value="MFS_1"/>
    <property type="match status" value="1"/>
</dbReference>
<evidence type="ECO:0000256" key="6">
    <source>
        <dbReference type="SAM" id="Phobius"/>
    </source>
</evidence>
<keyword evidence="8" id="KW-1185">Reference proteome</keyword>
<feature type="transmembrane region" description="Helical" evidence="6">
    <location>
        <begin position="259"/>
        <end position="279"/>
    </location>
</feature>
<dbReference type="PANTHER" id="PTHR43791:SF1">
    <property type="entry name" value="ALLANTOATE PERMEASE"/>
    <property type="match status" value="1"/>
</dbReference>
<feature type="transmembrane region" description="Helical" evidence="6">
    <location>
        <begin position="141"/>
        <end position="162"/>
    </location>
</feature>
<protein>
    <submittedName>
        <fullName evidence="7">MFS transporter</fullName>
    </submittedName>
</protein>
<comment type="subcellular location">
    <subcellularLocation>
        <location evidence="1">Membrane</location>
        <topology evidence="1">Multi-pass membrane protein</topology>
    </subcellularLocation>
</comment>
<dbReference type="EMBL" id="JANBVO010000020">
    <property type="protein sequence ID" value="KAJ9142980.1"/>
    <property type="molecule type" value="Genomic_DNA"/>
</dbReference>
<dbReference type="GO" id="GO:0016020">
    <property type="term" value="C:membrane"/>
    <property type="evidence" value="ECO:0007669"/>
    <property type="project" value="UniProtKB-SubCell"/>
</dbReference>
<comment type="caution">
    <text evidence="7">The sequence shown here is derived from an EMBL/GenBank/DDBJ whole genome shotgun (WGS) entry which is preliminary data.</text>
</comment>
<dbReference type="AlphaFoldDB" id="A0AA38VDW3"/>
<keyword evidence="2" id="KW-0813">Transport</keyword>
<feature type="transmembrane region" description="Helical" evidence="6">
    <location>
        <begin position="44"/>
        <end position="62"/>
    </location>
</feature>
<evidence type="ECO:0000313" key="7">
    <source>
        <dbReference type="EMBL" id="KAJ9142980.1"/>
    </source>
</evidence>
<evidence type="ECO:0000256" key="2">
    <source>
        <dbReference type="ARBA" id="ARBA00022448"/>
    </source>
</evidence>
<dbReference type="InterPro" id="IPR011701">
    <property type="entry name" value="MFS"/>
</dbReference>
<dbReference type="SUPFAM" id="SSF103473">
    <property type="entry name" value="MFS general substrate transporter"/>
    <property type="match status" value="1"/>
</dbReference>
<gene>
    <name evidence="7" type="ORF">NKR23_g6870</name>
</gene>
<keyword evidence="5 6" id="KW-0472">Membrane</keyword>
<proteinExistence type="predicted"/>
<name>A0AA38VDW3_9PEZI</name>
<evidence type="ECO:0000313" key="8">
    <source>
        <dbReference type="Proteomes" id="UP001174694"/>
    </source>
</evidence>
<feature type="transmembrane region" description="Helical" evidence="6">
    <location>
        <begin position="74"/>
        <end position="91"/>
    </location>
</feature>
<keyword evidence="4 6" id="KW-1133">Transmembrane helix</keyword>
<accession>A0AA38VDW3</accession>
<sequence length="373" mass="41348">MGIKQDANLNASQYSWVGSVYYVGYLVADFPHNRALQYFDPSKYIAVCVALWGICLASMAAAHNFQGLMAARTFLGAGEAVVSCGFLLITASWYRKYEHASRVGIWSCFIGVSNIIGGLIAYGCVAGLEKHPNASFTSWRTLVLCTGIASSVFGICMFFFFASTPLKAKWLSEGEKVIAIERLRMNHQGMGSQQFKWSQFRETFTDIRTWLGFSSKETLLFAMPSGAVQVISDLAAGYIADRTKQRTLTAAGIRTISLLLLKTTTNGLAFTAMAVAYLVGPQIFQDGPYYPKAKSACVGLWAAAVVILLVLYAINAWENKRRDADPANFRDSGEHADNIEFMDLTDKENKVFRYVLQKLDLQSLDDRRTHMAK</sequence>
<dbReference type="GO" id="GO:0022857">
    <property type="term" value="F:transmembrane transporter activity"/>
    <property type="evidence" value="ECO:0007669"/>
    <property type="project" value="InterPro"/>
</dbReference>
<dbReference type="InterPro" id="IPR036259">
    <property type="entry name" value="MFS_trans_sf"/>
</dbReference>
<dbReference type="PANTHER" id="PTHR43791">
    <property type="entry name" value="PERMEASE-RELATED"/>
    <property type="match status" value="1"/>
</dbReference>
<reference evidence="7" key="1">
    <citation type="submission" date="2022-07" db="EMBL/GenBank/DDBJ databases">
        <title>Fungi with potential for degradation of polypropylene.</title>
        <authorList>
            <person name="Gostincar C."/>
        </authorList>
    </citation>
    <scope>NUCLEOTIDE SEQUENCE</scope>
    <source>
        <strain evidence="7">EXF-13308</strain>
    </source>
</reference>
<evidence type="ECO:0000256" key="4">
    <source>
        <dbReference type="ARBA" id="ARBA00022989"/>
    </source>
</evidence>
<feature type="transmembrane region" description="Helical" evidence="6">
    <location>
        <begin position="103"/>
        <end position="129"/>
    </location>
</feature>
<dbReference type="Gene3D" id="1.20.1250.20">
    <property type="entry name" value="MFS general substrate transporter like domains"/>
    <property type="match status" value="1"/>
</dbReference>